<dbReference type="Proteomes" id="UP001153954">
    <property type="component" value="Unassembled WGS sequence"/>
</dbReference>
<feature type="region of interest" description="Disordered" evidence="1">
    <location>
        <begin position="27"/>
        <end position="51"/>
    </location>
</feature>
<evidence type="ECO:0000256" key="1">
    <source>
        <dbReference type="SAM" id="MobiDB-lite"/>
    </source>
</evidence>
<feature type="compositionally biased region" description="Low complexity" evidence="1">
    <location>
        <begin position="33"/>
        <end position="51"/>
    </location>
</feature>
<organism evidence="2 3">
    <name type="scientific">Euphydryas editha</name>
    <name type="common">Edith's checkerspot</name>
    <dbReference type="NCBI Taxonomy" id="104508"/>
    <lineage>
        <taxon>Eukaryota</taxon>
        <taxon>Metazoa</taxon>
        <taxon>Ecdysozoa</taxon>
        <taxon>Arthropoda</taxon>
        <taxon>Hexapoda</taxon>
        <taxon>Insecta</taxon>
        <taxon>Pterygota</taxon>
        <taxon>Neoptera</taxon>
        <taxon>Endopterygota</taxon>
        <taxon>Lepidoptera</taxon>
        <taxon>Glossata</taxon>
        <taxon>Ditrysia</taxon>
        <taxon>Papilionoidea</taxon>
        <taxon>Nymphalidae</taxon>
        <taxon>Nymphalinae</taxon>
        <taxon>Euphydryas</taxon>
    </lineage>
</organism>
<accession>A0AAU9U1F5</accession>
<reference evidence="2" key="1">
    <citation type="submission" date="2022-03" db="EMBL/GenBank/DDBJ databases">
        <authorList>
            <person name="Tunstrom K."/>
        </authorList>
    </citation>
    <scope>NUCLEOTIDE SEQUENCE</scope>
</reference>
<proteinExistence type="predicted"/>
<evidence type="ECO:0000313" key="2">
    <source>
        <dbReference type="EMBL" id="CAH2092517.1"/>
    </source>
</evidence>
<name>A0AAU9U1F5_EUPED</name>
<dbReference type="AlphaFoldDB" id="A0AAU9U1F5"/>
<keyword evidence="3" id="KW-1185">Reference proteome</keyword>
<protein>
    <submittedName>
        <fullName evidence="2">Uncharacterized protein</fullName>
    </submittedName>
</protein>
<gene>
    <name evidence="2" type="ORF">EEDITHA_LOCUS8270</name>
</gene>
<dbReference type="EMBL" id="CAKOGL010000012">
    <property type="protein sequence ID" value="CAH2092517.1"/>
    <property type="molecule type" value="Genomic_DNA"/>
</dbReference>
<evidence type="ECO:0000313" key="3">
    <source>
        <dbReference type="Proteomes" id="UP001153954"/>
    </source>
</evidence>
<comment type="caution">
    <text evidence="2">The sequence shown here is derived from an EMBL/GenBank/DDBJ whole genome shotgun (WGS) entry which is preliminary data.</text>
</comment>
<sequence length="66" mass="7193">MEVDAETALPWSTDLSTNLYILVENLPRTSQNTASPQPTTSRTTPGSRRAALMQTPLDIIPVLVVL</sequence>